<protein>
    <submittedName>
        <fullName evidence="1">Uncharacterized protein</fullName>
    </submittedName>
</protein>
<gene>
    <name evidence="1" type="ORF">SAMN05444158_1269</name>
</gene>
<dbReference type="AlphaFoldDB" id="A0A1H1Q4Z4"/>
<name>A0A1H1Q4Z4_9BRAD</name>
<dbReference type="RefSeq" id="WP_100381905.1">
    <property type="nucleotide sequence ID" value="NZ_LT629750.1"/>
</dbReference>
<evidence type="ECO:0000313" key="2">
    <source>
        <dbReference type="Proteomes" id="UP000243904"/>
    </source>
</evidence>
<reference evidence="2" key="1">
    <citation type="submission" date="2016-10" db="EMBL/GenBank/DDBJ databases">
        <authorList>
            <person name="Varghese N."/>
            <person name="Submissions S."/>
        </authorList>
    </citation>
    <scope>NUCLEOTIDE SEQUENCE [LARGE SCALE GENOMIC DNA]</scope>
    <source>
        <strain evidence="2">GAS369</strain>
    </source>
</reference>
<evidence type="ECO:0000313" key="1">
    <source>
        <dbReference type="EMBL" id="SDS18434.1"/>
    </source>
</evidence>
<dbReference type="EMBL" id="LT629750">
    <property type="protein sequence ID" value="SDS18434.1"/>
    <property type="molecule type" value="Genomic_DNA"/>
</dbReference>
<proteinExistence type="predicted"/>
<dbReference type="Proteomes" id="UP000243904">
    <property type="component" value="Chromosome I"/>
</dbReference>
<sequence>MAKALVTKQELALIALQEIRRFPGSEHVTTVEVEHQIDKVLQTNWTLHVFTGEGANMARIQFAINTTRKRLRHRYDLRPES</sequence>
<accession>A0A1H1Q4Z4</accession>
<keyword evidence="2" id="KW-1185">Reference proteome</keyword>
<organism evidence="1 2">
    <name type="scientific">Bradyrhizobium canariense</name>
    <dbReference type="NCBI Taxonomy" id="255045"/>
    <lineage>
        <taxon>Bacteria</taxon>
        <taxon>Pseudomonadati</taxon>
        <taxon>Pseudomonadota</taxon>
        <taxon>Alphaproteobacteria</taxon>
        <taxon>Hyphomicrobiales</taxon>
        <taxon>Nitrobacteraceae</taxon>
        <taxon>Bradyrhizobium</taxon>
    </lineage>
</organism>